<protein>
    <submittedName>
        <fullName evidence="8">DNA-directed RNA polymerase sigma-70 factor</fullName>
    </submittedName>
</protein>
<comment type="subunit">
    <text evidence="2">Interacts transiently with the RNA polymerase catalytic core formed by RpoA, RpoB, RpoC and RpoZ (2 alpha, 1 beta, 1 beta' and 1 omega subunit) to form the RNA polymerase holoenzyme that can initiate transcription.</text>
</comment>
<feature type="domain" description="RNA polymerase sigma factor 70 region 4 type 2" evidence="7">
    <location>
        <begin position="173"/>
        <end position="221"/>
    </location>
</feature>
<dbReference type="InterPro" id="IPR013249">
    <property type="entry name" value="RNA_pol_sigma70_r4_t2"/>
</dbReference>
<evidence type="ECO:0000256" key="5">
    <source>
        <dbReference type="ARBA" id="ARBA00023163"/>
    </source>
</evidence>
<dbReference type="Proteomes" id="UP000286931">
    <property type="component" value="Unassembled WGS sequence"/>
</dbReference>
<keyword evidence="9" id="KW-1185">Reference proteome</keyword>
<evidence type="ECO:0000256" key="3">
    <source>
        <dbReference type="ARBA" id="ARBA00023015"/>
    </source>
</evidence>
<gene>
    <name evidence="8" type="primary">rpoE_18</name>
    <name evidence="8" type="ORF">EHYA_09678</name>
</gene>
<dbReference type="EMBL" id="BIFH01000054">
    <property type="protein sequence ID" value="GCE01903.1"/>
    <property type="molecule type" value="Genomic_DNA"/>
</dbReference>
<dbReference type="Pfam" id="PF04542">
    <property type="entry name" value="Sigma70_r2"/>
    <property type="match status" value="1"/>
</dbReference>
<evidence type="ECO:0000256" key="2">
    <source>
        <dbReference type="ARBA" id="ARBA00011344"/>
    </source>
</evidence>
<dbReference type="InterPro" id="IPR052704">
    <property type="entry name" value="ECF_Sigma-70_Domain"/>
</dbReference>
<dbReference type="InterPro" id="IPR013324">
    <property type="entry name" value="RNA_pol_sigma_r3/r4-like"/>
</dbReference>
<name>A0A401Z4Y0_9ACTN</name>
<accession>A0A401Z4Y0</accession>
<dbReference type="SUPFAM" id="SSF88659">
    <property type="entry name" value="Sigma3 and sigma4 domains of RNA polymerase sigma factors"/>
    <property type="match status" value="1"/>
</dbReference>
<evidence type="ECO:0000313" key="8">
    <source>
        <dbReference type="EMBL" id="GCE01903.1"/>
    </source>
</evidence>
<reference evidence="8 9" key="1">
    <citation type="submission" date="2018-12" db="EMBL/GenBank/DDBJ databases">
        <title>Draft genome sequence of Embleya hyalina NBRC 13850T.</title>
        <authorList>
            <person name="Komaki H."/>
            <person name="Hosoyama A."/>
            <person name="Kimura A."/>
            <person name="Ichikawa N."/>
            <person name="Tamura T."/>
        </authorList>
    </citation>
    <scope>NUCLEOTIDE SEQUENCE [LARGE SCALE GENOMIC DNA]</scope>
    <source>
        <strain evidence="8 9">NBRC 13850</strain>
    </source>
</reference>
<organism evidence="8 9">
    <name type="scientific">Embleya hyalina</name>
    <dbReference type="NCBI Taxonomy" id="516124"/>
    <lineage>
        <taxon>Bacteria</taxon>
        <taxon>Bacillati</taxon>
        <taxon>Actinomycetota</taxon>
        <taxon>Actinomycetes</taxon>
        <taxon>Kitasatosporales</taxon>
        <taxon>Streptomycetaceae</taxon>
        <taxon>Embleya</taxon>
    </lineage>
</organism>
<keyword evidence="3" id="KW-0805">Transcription regulation</keyword>
<dbReference type="NCBIfam" id="NF007214">
    <property type="entry name" value="PRK09636.1"/>
    <property type="match status" value="1"/>
</dbReference>
<evidence type="ECO:0000256" key="4">
    <source>
        <dbReference type="ARBA" id="ARBA00023082"/>
    </source>
</evidence>
<dbReference type="NCBIfam" id="TIGR02937">
    <property type="entry name" value="sigma70-ECF"/>
    <property type="match status" value="1"/>
</dbReference>
<dbReference type="GO" id="GO:0006352">
    <property type="term" value="P:DNA-templated transcription initiation"/>
    <property type="evidence" value="ECO:0007669"/>
    <property type="project" value="InterPro"/>
</dbReference>
<comment type="caution">
    <text evidence="8">The sequence shown here is derived from an EMBL/GenBank/DDBJ whole genome shotgun (WGS) entry which is preliminary data.</text>
</comment>
<proteinExistence type="inferred from homology"/>
<dbReference type="InterPro" id="IPR013325">
    <property type="entry name" value="RNA_pol_sigma_r2"/>
</dbReference>
<evidence type="ECO:0000313" key="9">
    <source>
        <dbReference type="Proteomes" id="UP000286931"/>
    </source>
</evidence>
<keyword evidence="4" id="KW-0731">Sigma factor</keyword>
<dbReference type="InterPro" id="IPR014284">
    <property type="entry name" value="RNA_pol_sigma-70_dom"/>
</dbReference>
<dbReference type="InterPro" id="IPR036388">
    <property type="entry name" value="WH-like_DNA-bd_sf"/>
</dbReference>
<evidence type="ECO:0000259" key="6">
    <source>
        <dbReference type="Pfam" id="PF04542"/>
    </source>
</evidence>
<dbReference type="GO" id="GO:0003677">
    <property type="term" value="F:DNA binding"/>
    <property type="evidence" value="ECO:0007669"/>
    <property type="project" value="InterPro"/>
</dbReference>
<dbReference type="SUPFAM" id="SSF54427">
    <property type="entry name" value="NTF2-like"/>
    <property type="match status" value="1"/>
</dbReference>
<dbReference type="Gene3D" id="3.10.450.50">
    <property type="match status" value="1"/>
</dbReference>
<dbReference type="GO" id="GO:0000428">
    <property type="term" value="C:DNA-directed RNA polymerase complex"/>
    <property type="evidence" value="ECO:0007669"/>
    <property type="project" value="UniProtKB-KW"/>
</dbReference>
<dbReference type="InterPro" id="IPR032710">
    <property type="entry name" value="NTF2-like_dom_sf"/>
</dbReference>
<keyword evidence="5" id="KW-0804">Transcription</keyword>
<dbReference type="Pfam" id="PF08281">
    <property type="entry name" value="Sigma70_r4_2"/>
    <property type="match status" value="1"/>
</dbReference>
<feature type="domain" description="RNA polymerase sigma-70 region 2" evidence="6">
    <location>
        <begin position="71"/>
        <end position="135"/>
    </location>
</feature>
<sequence length="355" mass="38796">MDRLRRRGSAGAGWYARVGDGVDEAFVEGWEGCSGRGGWCHIVWKTVIVMAVGPDGRQRMITEQGLVAERFEENRAHLRAVAYRMLGSLSEAEDAVQETWLRLDRSDVSGVENLAGWLTTVVGRVCLDMLRSRKSRREDEWDTHVPDPIVTDADGADPERSAVLADSVGLAMLVVLDTLPPAERLAFVLHDMFAMPFDDIAPIVDRSAAATRQLASRARRRVQGAAPKPDLPRQRRVVDAFLAASRGGDFQALLDLLDPDVLLRADTGDGALGVSQLVRGARAVVAQALSFARMAQYARPVLVNGAPGLFTAPKGRPMGVMDFTIVGDRIVEINILADPRRLERPELRDLGSPSE</sequence>
<dbReference type="PANTHER" id="PTHR30173">
    <property type="entry name" value="SIGMA 19 FACTOR"/>
    <property type="match status" value="1"/>
</dbReference>
<dbReference type="Gene3D" id="1.10.1740.10">
    <property type="match status" value="1"/>
</dbReference>
<comment type="similarity">
    <text evidence="1">Belongs to the sigma-70 factor family. ECF subfamily.</text>
</comment>
<evidence type="ECO:0000259" key="7">
    <source>
        <dbReference type="Pfam" id="PF08281"/>
    </source>
</evidence>
<dbReference type="PANTHER" id="PTHR30173:SF43">
    <property type="entry name" value="ECF RNA POLYMERASE SIGMA FACTOR SIGI-RELATED"/>
    <property type="match status" value="1"/>
</dbReference>
<keyword evidence="8" id="KW-0240">DNA-directed RNA polymerase</keyword>
<dbReference type="Gene3D" id="1.10.10.10">
    <property type="entry name" value="Winged helix-like DNA-binding domain superfamily/Winged helix DNA-binding domain"/>
    <property type="match status" value="1"/>
</dbReference>
<dbReference type="InterPro" id="IPR007627">
    <property type="entry name" value="RNA_pol_sigma70_r2"/>
</dbReference>
<dbReference type="SUPFAM" id="SSF88946">
    <property type="entry name" value="Sigma2 domain of RNA polymerase sigma factors"/>
    <property type="match status" value="1"/>
</dbReference>
<dbReference type="GO" id="GO:0016987">
    <property type="term" value="F:sigma factor activity"/>
    <property type="evidence" value="ECO:0007669"/>
    <property type="project" value="UniProtKB-KW"/>
</dbReference>
<evidence type="ECO:0000256" key="1">
    <source>
        <dbReference type="ARBA" id="ARBA00010641"/>
    </source>
</evidence>
<dbReference type="AlphaFoldDB" id="A0A401Z4Y0"/>